<proteinExistence type="predicted"/>
<dbReference type="Gene3D" id="2.130.10.10">
    <property type="entry name" value="YVTN repeat-like/Quinoprotein amine dehydrogenase"/>
    <property type="match status" value="1"/>
</dbReference>
<gene>
    <name evidence="2" type="ORF">E9934_12220</name>
</gene>
<name>A0A4S8N8N9_9ACTN</name>
<dbReference type="RefSeq" id="WP_136563164.1">
    <property type="nucleotide sequence ID" value="NZ_BAABLS010000004.1"/>
</dbReference>
<dbReference type="PROSITE" id="PS51257">
    <property type="entry name" value="PROKAR_LIPOPROTEIN"/>
    <property type="match status" value="1"/>
</dbReference>
<dbReference type="SUPFAM" id="SSF50969">
    <property type="entry name" value="YVTN repeat-like/Quinoprotein amine dehydrogenase"/>
    <property type="match status" value="1"/>
</dbReference>
<dbReference type="Proteomes" id="UP000307087">
    <property type="component" value="Unassembled WGS sequence"/>
</dbReference>
<feature type="signal peptide" evidence="1">
    <location>
        <begin position="1"/>
        <end position="22"/>
    </location>
</feature>
<dbReference type="InterPro" id="IPR015943">
    <property type="entry name" value="WD40/YVTN_repeat-like_dom_sf"/>
</dbReference>
<dbReference type="InterPro" id="IPR011044">
    <property type="entry name" value="Quino_amine_DH_bsu"/>
</dbReference>
<evidence type="ECO:0000313" key="3">
    <source>
        <dbReference type="Proteomes" id="UP000307087"/>
    </source>
</evidence>
<keyword evidence="3" id="KW-1185">Reference proteome</keyword>
<evidence type="ECO:0000313" key="2">
    <source>
        <dbReference type="EMBL" id="THV12112.1"/>
    </source>
</evidence>
<dbReference type="NCBIfam" id="NF038015">
    <property type="entry name" value="AztD"/>
    <property type="match status" value="1"/>
</dbReference>
<sequence>MLNRSRVLLATAVSTLASCSLAACGTEASEEPDATTTPSPSVTAVEATTAQPRLAVSYDGGVLVLDAATGDVLLDHESEGFLRLSPAGDGRHVMVSGPGGFTALDLGSWTDEHGDHGHSWTTDPRLTDFTVAAEEPGHVVAHGGRTTLFDDGTGIVTAFDDAELEHLDEHAPELDTWELPEAHHGVAVQDELGNLIHTVGDEESRSGIRVATASGNELAVTDECPGVHGEAYAGDVAVFGCEDGVVVVDGRTISKVTSPDAYGRIGNQAGHETSPFVLGDYKVDPDAELERPTRVTVIDTRDASLRLVDLPASYTFRSLDRMPDGDGLVLGTDGSLHVVDVETARVSRSLPVTAAWREPMDWQVARPLVEVVGELAYVTEPATSQVHVVDLGTFKVVDTLELPQVPMELSAVTG</sequence>
<organism evidence="2 3">
    <name type="scientific">Nocardioides caeni</name>
    <dbReference type="NCBI Taxonomy" id="574700"/>
    <lineage>
        <taxon>Bacteria</taxon>
        <taxon>Bacillati</taxon>
        <taxon>Actinomycetota</taxon>
        <taxon>Actinomycetes</taxon>
        <taxon>Propionibacteriales</taxon>
        <taxon>Nocardioidaceae</taxon>
        <taxon>Nocardioides</taxon>
    </lineage>
</organism>
<protein>
    <submittedName>
        <fullName evidence="2">Uncharacterized protein</fullName>
    </submittedName>
</protein>
<dbReference type="AlphaFoldDB" id="A0A4S8N8N9"/>
<feature type="chain" id="PRO_5020996605" evidence="1">
    <location>
        <begin position="23"/>
        <end position="414"/>
    </location>
</feature>
<dbReference type="InterPro" id="IPR047697">
    <property type="entry name" value="AztD-like"/>
</dbReference>
<keyword evidence="1" id="KW-0732">Signal</keyword>
<dbReference type="OrthoDB" id="3250815at2"/>
<comment type="caution">
    <text evidence="2">The sequence shown here is derived from an EMBL/GenBank/DDBJ whole genome shotgun (WGS) entry which is preliminary data.</text>
</comment>
<dbReference type="EMBL" id="STGW01000007">
    <property type="protein sequence ID" value="THV12112.1"/>
    <property type="molecule type" value="Genomic_DNA"/>
</dbReference>
<accession>A0A4S8N8N9</accession>
<evidence type="ECO:0000256" key="1">
    <source>
        <dbReference type="SAM" id="SignalP"/>
    </source>
</evidence>
<reference evidence="2 3" key="1">
    <citation type="journal article" date="2009" name="Int. J. Syst. Evol. Microbiol.">
        <title>Nocardioides caeni sp. nov., isolated from wastewater.</title>
        <authorList>
            <person name="Yoon J.H."/>
            <person name="Kang S.J."/>
            <person name="Park S."/>
            <person name="Kim W."/>
            <person name="Oh T.K."/>
        </authorList>
    </citation>
    <scope>NUCLEOTIDE SEQUENCE [LARGE SCALE GENOMIC DNA]</scope>
    <source>
        <strain evidence="2 3">DSM 23134</strain>
    </source>
</reference>